<proteinExistence type="predicted"/>
<dbReference type="HOGENOM" id="CLU_2408311_0_0_4"/>
<dbReference type="AlphaFoldDB" id="Q474A6"/>
<dbReference type="KEGG" id="reu:Reut_A0898"/>
<gene>
    <name evidence="1" type="ordered locus">Reut_A0898</name>
</gene>
<protein>
    <submittedName>
        <fullName evidence="1">Uncharacterized protein</fullName>
    </submittedName>
</protein>
<reference evidence="1" key="1">
    <citation type="submission" date="2005-08" db="EMBL/GenBank/DDBJ databases">
        <title>Complete sequence of Chromosome1 of Ralstonia eutropha JMP134.</title>
        <authorList>
            <person name="Copeland A."/>
            <person name="Lucas S."/>
            <person name="Lapidus A."/>
            <person name="Barry K."/>
            <person name="Detter J.C."/>
            <person name="Glavina T."/>
            <person name="Hammon N."/>
            <person name="Israni S."/>
            <person name="Pitluck S."/>
            <person name="Goltsman E."/>
            <person name="Martinez M."/>
            <person name="Schmutz J."/>
            <person name="Larimer F."/>
            <person name="Land M."/>
            <person name="Lykidis A."/>
            <person name="Richardson P."/>
        </authorList>
    </citation>
    <scope>NUCLEOTIDE SEQUENCE</scope>
    <source>
        <strain evidence="1">JMP134</strain>
    </source>
</reference>
<accession>Q474A6</accession>
<name>Q474A6_CUPPJ</name>
<sequence length="92" mass="9890">MCAPVRQPWQPAMAVPGACHLHGNTPNSYHRTMDLDFLRQARDRFLMTSTAFLGLAGTPAQAALPASAASQPERSPQLPAWPFAHQALPTAA</sequence>
<evidence type="ECO:0000313" key="1">
    <source>
        <dbReference type="EMBL" id="AAZ60277.1"/>
    </source>
</evidence>
<dbReference type="EMBL" id="CP000090">
    <property type="protein sequence ID" value="AAZ60277.1"/>
    <property type="molecule type" value="Genomic_DNA"/>
</dbReference>
<organism evidence="1">
    <name type="scientific">Cupriavidus pinatubonensis (strain JMP 134 / LMG 1197)</name>
    <name type="common">Cupriavidus necator (strain JMP 134)</name>
    <dbReference type="NCBI Taxonomy" id="264198"/>
    <lineage>
        <taxon>Bacteria</taxon>
        <taxon>Pseudomonadati</taxon>
        <taxon>Pseudomonadota</taxon>
        <taxon>Betaproteobacteria</taxon>
        <taxon>Burkholderiales</taxon>
        <taxon>Burkholderiaceae</taxon>
        <taxon>Cupriavidus</taxon>
    </lineage>
</organism>